<dbReference type="AlphaFoldDB" id="M1RLM1"/>
<accession>M1RLM1</accession>
<dbReference type="EMBL" id="CP004345">
    <property type="protein sequence ID" value="AGG31320.1"/>
    <property type="molecule type" value="Genomic_DNA"/>
</dbReference>
<proteinExistence type="predicted"/>
<reference evidence="1 2" key="1">
    <citation type="journal article" date="2012" name="BMC Genomics">
        <title>Whole-genome sequencing and identification of Morganella morganii KT pathogenicity-related genes.</title>
        <authorList>
            <person name="Chen Y.T."/>
            <person name="Peng H.L."/>
            <person name="Shia W.C."/>
            <person name="Hsu F.R."/>
            <person name="Ken C.F."/>
            <person name="Tsao Y.M."/>
            <person name="Chen C.H."/>
            <person name="Liu C.E."/>
            <person name="Hsieh M.F."/>
            <person name="Chen H.C."/>
            <person name="Tang C.Y."/>
            <person name="Ku T.H."/>
        </authorList>
    </citation>
    <scope>NUCLEOTIDE SEQUENCE [LARGE SCALE GENOMIC DNA]</scope>
    <source>
        <strain evidence="1 2">KT</strain>
    </source>
</reference>
<evidence type="ECO:0000313" key="1">
    <source>
        <dbReference type="EMBL" id="AGG31320.1"/>
    </source>
</evidence>
<sequence length="326" mass="37387">MTGKQRYICEEMIIAITRCGLLTLIFLLPGCDDETQPGTPELSRYYYSNITGDDLFFTVNGKSYHLAHDAEGIVYLPSGLNKLETPQGQQISFMAYPGNSGGILNPSRARYYSYTIHDGDTLYSPQFNSMVKTFKFDGHYYQGPLRTSNADVIDNNLFKCRFSSDVPDIKAVLDRFIAGEKGMMTICMNENEFRRFLEYNPRGVSLLPDNTVLTPEQDADTGNTFRPHDIQFQDAELREDAEKITDIVTEFRHQTDVTKKYEIYSRYHTVLMRMANRYRQILLQSDKENKTDKEESRRFSEFVQETGEIFGAGVLPLQTDETPPAH</sequence>
<evidence type="ECO:0000313" key="2">
    <source>
        <dbReference type="Proteomes" id="UP000011834"/>
    </source>
</evidence>
<gene>
    <name evidence="1" type="ORF">MU9_2274</name>
</gene>
<protein>
    <submittedName>
        <fullName evidence="1">Uncharacterized protein</fullName>
    </submittedName>
</protein>
<dbReference type="KEGG" id="mmk:MU9_2274"/>
<name>M1RLM1_MORMO</name>
<organism evidence="1 2">
    <name type="scientific">Morganella morganii subsp. morganii KT</name>
    <dbReference type="NCBI Taxonomy" id="1124991"/>
    <lineage>
        <taxon>Bacteria</taxon>
        <taxon>Pseudomonadati</taxon>
        <taxon>Pseudomonadota</taxon>
        <taxon>Gammaproteobacteria</taxon>
        <taxon>Enterobacterales</taxon>
        <taxon>Morganellaceae</taxon>
        <taxon>Morganella</taxon>
    </lineage>
</organism>
<dbReference type="eggNOG" id="ENOG5032RD8">
    <property type="taxonomic scope" value="Bacteria"/>
</dbReference>
<dbReference type="HOGENOM" id="CLU_081569_0_0_6"/>
<dbReference type="Proteomes" id="UP000011834">
    <property type="component" value="Chromosome"/>
</dbReference>
<keyword evidence="2" id="KW-1185">Reference proteome</keyword>